<dbReference type="InterPro" id="IPR029058">
    <property type="entry name" value="AB_hydrolase_fold"/>
</dbReference>
<evidence type="ECO:0000313" key="2">
    <source>
        <dbReference type="EMBL" id="UVF21948.1"/>
    </source>
</evidence>
<feature type="signal peptide" evidence="1">
    <location>
        <begin position="1"/>
        <end position="34"/>
    </location>
</feature>
<gene>
    <name evidence="2" type="ORF">HPT29_009900</name>
</gene>
<dbReference type="Gene3D" id="3.40.50.1820">
    <property type="entry name" value="alpha/beta hydrolase"/>
    <property type="match status" value="1"/>
</dbReference>
<name>A0ABY5RXG3_9HYPH</name>
<dbReference type="InterPro" id="IPR014586">
    <property type="entry name" value="UCP033909"/>
</dbReference>
<dbReference type="PIRSF" id="PIRSF033909">
    <property type="entry name" value="UCP033909"/>
    <property type="match status" value="1"/>
</dbReference>
<keyword evidence="3" id="KW-1185">Reference proteome</keyword>
<protein>
    <submittedName>
        <fullName evidence="2">Alpha/beta hydrolase</fullName>
    </submittedName>
</protein>
<dbReference type="InterPro" id="IPR010297">
    <property type="entry name" value="DUF900_hydrolase"/>
</dbReference>
<dbReference type="Proteomes" id="UP001017257">
    <property type="component" value="Chromosome"/>
</dbReference>
<organism evidence="2 3">
    <name type="scientific">Microvirga terrae</name>
    <dbReference type="NCBI Taxonomy" id="2740529"/>
    <lineage>
        <taxon>Bacteria</taxon>
        <taxon>Pseudomonadati</taxon>
        <taxon>Pseudomonadota</taxon>
        <taxon>Alphaproteobacteria</taxon>
        <taxon>Hyphomicrobiales</taxon>
        <taxon>Methylobacteriaceae</taxon>
        <taxon>Microvirga</taxon>
    </lineage>
</organism>
<dbReference type="PANTHER" id="PTHR36513:SF1">
    <property type="entry name" value="TRANSMEMBRANE PROTEIN"/>
    <property type="match status" value="1"/>
</dbReference>
<dbReference type="SUPFAM" id="SSF53474">
    <property type="entry name" value="alpha/beta-Hydrolases"/>
    <property type="match status" value="1"/>
</dbReference>
<keyword evidence="1" id="KW-0732">Signal</keyword>
<accession>A0ABY5RXG3</accession>
<dbReference type="PANTHER" id="PTHR36513">
    <property type="entry name" value="ABC TRANSMEMBRANE TYPE-1 DOMAIN-CONTAINING PROTEIN"/>
    <property type="match status" value="1"/>
</dbReference>
<sequence length="418" mass="45010">MTGVRRAYPRALASCARHLVALAVALGLSGCASNKGALLPVAATVPGASTVDMLVATTRMRASDPQEFYSGGRGPELSFAEFTVSIPPAANRTPGEVQWPQRNPGNPATDFVTLKADVIDRKQATTWFHRTVRTVPQRRVLVFIHGFNNRFDDAVFRFAQIVHDAGTPVVPVLFTWPSRGSILAYGYDRESNTYSRNALETTLRTLASDPAVGEISILAHSMGNWVTLEALRQMAIRDGRVAPKIRNVLLAAPDVDVDLFREAVVDMGRSRPNFTLFVSQDDRALAVSRRLWGDAVRLGAIDPDQEPYRSELETSGITVLNLSKLRTGDPLNHSKFAESPEVVRIIGRELAEGQTLTDSRVGVGDRIIQVTAGAAAAVGTAAGLAVSAPVAVVDPRTRENFQGHVEGLGQAVSGTLTP</sequence>
<reference evidence="2" key="1">
    <citation type="submission" date="2022-08" db="EMBL/GenBank/DDBJ databases">
        <title>Microvirga terrae sp. nov., isolated from soil.</title>
        <authorList>
            <person name="Kim K.H."/>
            <person name="Seo Y.L."/>
            <person name="Kim J.M."/>
            <person name="Lee J.K."/>
            <person name="Han D.M."/>
            <person name="Jeon C.O."/>
        </authorList>
    </citation>
    <scope>NUCLEOTIDE SEQUENCE</scope>
    <source>
        <strain evidence="2">R24</strain>
    </source>
</reference>
<dbReference type="PROSITE" id="PS51257">
    <property type="entry name" value="PROKAR_LIPOPROTEIN"/>
    <property type="match status" value="1"/>
</dbReference>
<evidence type="ECO:0000313" key="3">
    <source>
        <dbReference type="Proteomes" id="UP001017257"/>
    </source>
</evidence>
<proteinExistence type="predicted"/>
<dbReference type="Pfam" id="PF05990">
    <property type="entry name" value="DUF900"/>
    <property type="match status" value="1"/>
</dbReference>
<dbReference type="RefSeq" id="WP_173945502.1">
    <property type="nucleotide sequence ID" value="NZ_CP102845.1"/>
</dbReference>
<evidence type="ECO:0000256" key="1">
    <source>
        <dbReference type="SAM" id="SignalP"/>
    </source>
</evidence>
<feature type="chain" id="PRO_5047233684" evidence="1">
    <location>
        <begin position="35"/>
        <end position="418"/>
    </location>
</feature>
<keyword evidence="2" id="KW-0378">Hydrolase</keyword>
<dbReference type="GO" id="GO:0016787">
    <property type="term" value="F:hydrolase activity"/>
    <property type="evidence" value="ECO:0007669"/>
    <property type="project" value="UniProtKB-KW"/>
</dbReference>
<dbReference type="EMBL" id="CP102845">
    <property type="protein sequence ID" value="UVF21948.1"/>
    <property type="molecule type" value="Genomic_DNA"/>
</dbReference>